<reference evidence="3 4" key="1">
    <citation type="submission" date="2023-12" db="EMBL/GenBank/DDBJ databases">
        <title>Description of Novel Strain Fulvimarina sp. 2208YS6-2-32 isolated from Uroteuthis (Photololigo) edulis.</title>
        <authorList>
            <person name="Park J.-S."/>
        </authorList>
    </citation>
    <scope>NUCLEOTIDE SEQUENCE [LARGE SCALE GENOMIC DNA]</scope>
    <source>
        <strain evidence="3 4">2208YS6-2-32</strain>
    </source>
</reference>
<evidence type="ECO:0000256" key="1">
    <source>
        <dbReference type="SAM" id="MobiDB-lite"/>
    </source>
</evidence>
<feature type="domain" description="KAP NTPase" evidence="2">
    <location>
        <begin position="51"/>
        <end position="385"/>
    </location>
</feature>
<dbReference type="Proteomes" id="UP001294412">
    <property type="component" value="Unassembled WGS sequence"/>
</dbReference>
<sequence>MSNTKKGPTTATSTGPQTLEKIWDGDLFDRSQDAAFLQRFLMDQSQLVDAQKKRKAYVLNLDASWGRGKTFFLKRFADQVKQDQHLTVTVNAWRDDFADDPLLAVMSAIDEVLQPHLKSNSKAQKAWSAAKKETGAIAKEAAIGGGKRLVAFLIGNQAVDGITGLISDGMAENEQEDNGTTRDTSKKPTTDSATRAVGEDVSKAVGKSIDRLSTQTGTQMLNDFQSKRNSIKKFAENVSEVLRQLEQAGTIKSPMFVFVDELDRCRPPYAIAMLERIKHLFEVPDLVFVVATDSKQLSHSVKAVYGVDFDSRKYLKRFFNRTYEFEKPDTEKFIRSCFDSMGVLEEKISTPLDNTISLLAKGCDWAGLELRDIEQVVASIAAITRLWEPNVRLQSMLLFPYVILNHMGIDITKAETFVKELKERGRGGWTFQIHAHTRSPGSDSVSVIDQLATYRKYMGMQLTKMLFELEQKANGMDFLQYLAVNIREEMYERKARDVEVYSYMNEYHRLVLQAGRLQ</sequence>
<organism evidence="3 4">
    <name type="scientific">Fulvimarina uroteuthidis</name>
    <dbReference type="NCBI Taxonomy" id="3098149"/>
    <lineage>
        <taxon>Bacteria</taxon>
        <taxon>Pseudomonadati</taxon>
        <taxon>Pseudomonadota</taxon>
        <taxon>Alphaproteobacteria</taxon>
        <taxon>Hyphomicrobiales</taxon>
        <taxon>Aurantimonadaceae</taxon>
        <taxon>Fulvimarina</taxon>
    </lineage>
</organism>
<comment type="caution">
    <text evidence="3">The sequence shown here is derived from an EMBL/GenBank/DDBJ whole genome shotgun (WGS) entry which is preliminary data.</text>
</comment>
<dbReference type="InterPro" id="IPR011646">
    <property type="entry name" value="KAP_P-loop"/>
</dbReference>
<dbReference type="Pfam" id="PF07693">
    <property type="entry name" value="KAP_NTPase"/>
    <property type="match status" value="1"/>
</dbReference>
<dbReference type="InterPro" id="IPR027417">
    <property type="entry name" value="P-loop_NTPase"/>
</dbReference>
<dbReference type="EMBL" id="JAXLPB010000002">
    <property type="protein sequence ID" value="MDY8109125.1"/>
    <property type="molecule type" value="Genomic_DNA"/>
</dbReference>
<keyword evidence="4" id="KW-1185">Reference proteome</keyword>
<feature type="region of interest" description="Disordered" evidence="1">
    <location>
        <begin position="172"/>
        <end position="200"/>
    </location>
</feature>
<feature type="compositionally biased region" description="Basic and acidic residues" evidence="1">
    <location>
        <begin position="179"/>
        <end position="189"/>
    </location>
</feature>
<evidence type="ECO:0000313" key="4">
    <source>
        <dbReference type="Proteomes" id="UP001294412"/>
    </source>
</evidence>
<protein>
    <submittedName>
        <fullName evidence="3">P-loop NTPase fold protein</fullName>
    </submittedName>
</protein>
<gene>
    <name evidence="3" type="ORF">U0C82_08200</name>
</gene>
<dbReference type="RefSeq" id="WP_322186580.1">
    <property type="nucleotide sequence ID" value="NZ_JAXLPB010000002.1"/>
</dbReference>
<accession>A0ABU5I167</accession>
<name>A0ABU5I167_9HYPH</name>
<evidence type="ECO:0000259" key="2">
    <source>
        <dbReference type="Pfam" id="PF07693"/>
    </source>
</evidence>
<dbReference type="SUPFAM" id="SSF52540">
    <property type="entry name" value="P-loop containing nucleoside triphosphate hydrolases"/>
    <property type="match status" value="1"/>
</dbReference>
<evidence type="ECO:0000313" key="3">
    <source>
        <dbReference type="EMBL" id="MDY8109125.1"/>
    </source>
</evidence>
<proteinExistence type="predicted"/>